<dbReference type="Proteomes" id="UP000735302">
    <property type="component" value="Unassembled WGS sequence"/>
</dbReference>
<name>A0AAV4DKL9_9GAST</name>
<dbReference type="EMBL" id="BLXT01007956">
    <property type="protein sequence ID" value="GFO44516.1"/>
    <property type="molecule type" value="Genomic_DNA"/>
</dbReference>
<feature type="compositionally biased region" description="Basic and acidic residues" evidence="1">
    <location>
        <begin position="8"/>
        <end position="26"/>
    </location>
</feature>
<comment type="caution">
    <text evidence="2">The sequence shown here is derived from an EMBL/GenBank/DDBJ whole genome shotgun (WGS) entry which is preliminary data.</text>
</comment>
<evidence type="ECO:0000256" key="1">
    <source>
        <dbReference type="SAM" id="MobiDB-lite"/>
    </source>
</evidence>
<evidence type="ECO:0000313" key="3">
    <source>
        <dbReference type="Proteomes" id="UP000735302"/>
    </source>
</evidence>
<dbReference type="AlphaFoldDB" id="A0AAV4DKL9"/>
<accession>A0AAV4DKL9</accession>
<protein>
    <submittedName>
        <fullName evidence="2">Uncharacterized protein</fullName>
    </submittedName>
</protein>
<keyword evidence="3" id="KW-1185">Reference proteome</keyword>
<reference evidence="2 3" key="1">
    <citation type="journal article" date="2021" name="Elife">
        <title>Chloroplast acquisition without the gene transfer in kleptoplastic sea slugs, Plakobranchus ocellatus.</title>
        <authorList>
            <person name="Maeda T."/>
            <person name="Takahashi S."/>
            <person name="Yoshida T."/>
            <person name="Shimamura S."/>
            <person name="Takaki Y."/>
            <person name="Nagai Y."/>
            <person name="Toyoda A."/>
            <person name="Suzuki Y."/>
            <person name="Arimoto A."/>
            <person name="Ishii H."/>
            <person name="Satoh N."/>
            <person name="Nishiyama T."/>
            <person name="Hasebe M."/>
            <person name="Maruyama T."/>
            <person name="Minagawa J."/>
            <person name="Obokata J."/>
            <person name="Shigenobu S."/>
        </authorList>
    </citation>
    <scope>NUCLEOTIDE SEQUENCE [LARGE SCALE GENOMIC DNA]</scope>
</reference>
<evidence type="ECO:0000313" key="2">
    <source>
        <dbReference type="EMBL" id="GFO44516.1"/>
    </source>
</evidence>
<gene>
    <name evidence="2" type="ORF">PoB_007102100</name>
</gene>
<proteinExistence type="predicted"/>
<organism evidence="2 3">
    <name type="scientific">Plakobranchus ocellatus</name>
    <dbReference type="NCBI Taxonomy" id="259542"/>
    <lineage>
        <taxon>Eukaryota</taxon>
        <taxon>Metazoa</taxon>
        <taxon>Spiralia</taxon>
        <taxon>Lophotrochozoa</taxon>
        <taxon>Mollusca</taxon>
        <taxon>Gastropoda</taxon>
        <taxon>Heterobranchia</taxon>
        <taxon>Euthyneura</taxon>
        <taxon>Panpulmonata</taxon>
        <taxon>Sacoglossa</taxon>
        <taxon>Placobranchoidea</taxon>
        <taxon>Plakobranchidae</taxon>
        <taxon>Plakobranchus</taxon>
    </lineage>
</organism>
<sequence length="106" mass="12272">MGEYESMEEQKSVGEHQSTDEEKGMGEYEYMYEQKSTGEHQSMNEQKGMGEYEYMYEQKSTGEHQSMDGRTSCRYESWACYLACYLNSSLLGVEGAPIICQHIRAF</sequence>
<feature type="region of interest" description="Disordered" evidence="1">
    <location>
        <begin position="1"/>
        <end position="29"/>
    </location>
</feature>